<feature type="transmembrane region" description="Helical" evidence="9">
    <location>
        <begin position="20"/>
        <end position="43"/>
    </location>
</feature>
<evidence type="ECO:0000256" key="1">
    <source>
        <dbReference type="ARBA" id="ARBA00004651"/>
    </source>
</evidence>
<organism evidence="10 11">
    <name type="scientific">Culicoidibacter larvae</name>
    <dbReference type="NCBI Taxonomy" id="2579976"/>
    <lineage>
        <taxon>Bacteria</taxon>
        <taxon>Bacillati</taxon>
        <taxon>Bacillota</taxon>
        <taxon>Culicoidibacteria</taxon>
        <taxon>Culicoidibacterales</taxon>
        <taxon>Culicoidibacteraceae</taxon>
        <taxon>Culicoidibacter</taxon>
    </lineage>
</organism>
<comment type="caution">
    <text evidence="10">The sequence shown here is derived from an EMBL/GenBank/DDBJ whole genome shotgun (WGS) entry which is preliminary data.</text>
</comment>
<dbReference type="EMBL" id="VBWP01000003">
    <property type="protein sequence ID" value="TLG75280.1"/>
    <property type="molecule type" value="Genomic_DNA"/>
</dbReference>
<feature type="transmembrane region" description="Helical" evidence="9">
    <location>
        <begin position="74"/>
        <end position="95"/>
    </location>
</feature>
<dbReference type="AlphaFoldDB" id="A0A5R8QE29"/>
<accession>A0A5R8QE29</accession>
<feature type="transmembrane region" description="Helical" evidence="9">
    <location>
        <begin position="241"/>
        <end position="265"/>
    </location>
</feature>
<dbReference type="GO" id="GO:0005886">
    <property type="term" value="C:plasma membrane"/>
    <property type="evidence" value="ECO:0007669"/>
    <property type="project" value="UniProtKB-SubCell"/>
</dbReference>
<keyword evidence="7 8" id="KW-0472">Membrane</keyword>
<evidence type="ECO:0000256" key="3">
    <source>
        <dbReference type="ARBA" id="ARBA00022448"/>
    </source>
</evidence>
<dbReference type="PANTHER" id="PTHR43337:SF11">
    <property type="entry name" value="GUANINE_HYPOXANTHINE PERMEASE PBUG"/>
    <property type="match status" value="1"/>
</dbReference>
<comment type="subcellular location">
    <subcellularLocation>
        <location evidence="1 8">Cell membrane</location>
        <topology evidence="1 8">Multi-pass membrane protein</topology>
    </subcellularLocation>
</comment>
<keyword evidence="11" id="KW-1185">Reference proteome</keyword>
<proteinExistence type="inferred from homology"/>
<dbReference type="Proteomes" id="UP000306912">
    <property type="component" value="Unassembled WGS sequence"/>
</dbReference>
<evidence type="ECO:0000256" key="7">
    <source>
        <dbReference type="ARBA" id="ARBA00023136"/>
    </source>
</evidence>
<feature type="transmembrane region" description="Helical" evidence="9">
    <location>
        <begin position="49"/>
        <end position="67"/>
    </location>
</feature>
<feature type="transmembrane region" description="Helical" evidence="9">
    <location>
        <begin position="319"/>
        <end position="341"/>
    </location>
</feature>
<feature type="transmembrane region" description="Helical" evidence="9">
    <location>
        <begin position="377"/>
        <end position="406"/>
    </location>
</feature>
<evidence type="ECO:0000256" key="5">
    <source>
        <dbReference type="ARBA" id="ARBA00022692"/>
    </source>
</evidence>
<evidence type="ECO:0000256" key="2">
    <source>
        <dbReference type="ARBA" id="ARBA00005697"/>
    </source>
</evidence>
<evidence type="ECO:0000313" key="11">
    <source>
        <dbReference type="Proteomes" id="UP000306912"/>
    </source>
</evidence>
<dbReference type="OrthoDB" id="9808458at2"/>
<feature type="transmembrane region" description="Helical" evidence="9">
    <location>
        <begin position="168"/>
        <end position="187"/>
    </location>
</feature>
<evidence type="ECO:0000256" key="6">
    <source>
        <dbReference type="ARBA" id="ARBA00022989"/>
    </source>
</evidence>
<reference evidence="10 11" key="1">
    <citation type="submission" date="2019-05" db="EMBL/GenBank/DDBJ databases">
        <title>Culicoidintestinum kansasii gen. nov., sp. nov. from the gastrointestinal tract of the biting midge, Culicoides sonorensis.</title>
        <authorList>
            <person name="Neupane S."/>
            <person name="Ghosh A."/>
            <person name="Gunther S."/>
            <person name="Martin K."/>
            <person name="Zurek L."/>
        </authorList>
    </citation>
    <scope>NUCLEOTIDE SEQUENCE [LARGE SCALE GENOMIC DNA]</scope>
    <source>
        <strain evidence="10 11">CS-1</strain>
    </source>
</reference>
<dbReference type="InterPro" id="IPR026033">
    <property type="entry name" value="Azg-like_bact_archaea"/>
</dbReference>
<feature type="transmembrane region" description="Helical" evidence="9">
    <location>
        <begin position="194"/>
        <end position="221"/>
    </location>
</feature>
<dbReference type="PANTHER" id="PTHR43337">
    <property type="entry name" value="XANTHINE/URACIL PERMEASE C887.17-RELATED"/>
    <property type="match status" value="1"/>
</dbReference>
<keyword evidence="6 8" id="KW-1133">Transmembrane helix</keyword>
<keyword evidence="3 8" id="KW-0813">Transport</keyword>
<dbReference type="RefSeq" id="WP_138190501.1">
    <property type="nucleotide sequence ID" value="NZ_VBWP01000003.1"/>
</dbReference>
<dbReference type="InParanoid" id="A0A5R8QE29"/>
<feature type="transmembrane region" description="Helical" evidence="9">
    <location>
        <begin position="286"/>
        <end position="307"/>
    </location>
</feature>
<sequence>MLEKLFHLKENKTNLRTEAISGTTTFLAMAYILVVNPAILSATGMDSDAVFVATALSAVIGTLIMAFMANLPVALAPGMGMNAFFAYGVVIVMGYTWQQALAGIFISGVLFICLSVSGVREKIIKAIPQSLRAAVAVGIGFFIAFVGLKNSGLIVASEATFVTFGNLGDPAVILTVVGLVITLVLMVKKIPAAIFIGLVGTTVIGMVAGIVPMPTAVFGAIPSLDGTFGAVFEAIPTVFTWQFIPIIFAFLFVDFFDTAGTLLAVTKRAGLVDEEGNVKNMGRAMFGDAIATTIGAVLGTSSVTSFVESLTGVEVGGRTGLSAVFTALCFLLSLFFAPLIITIAQVPAITAPALILVGALMVESLRDVDFSDEPVVIGTFFIIIFMLLTYSIAKGIAIGFIFYTIAMVAKGRYREIPVLLWVLDIIFIANFVVGVIFGISV</sequence>
<dbReference type="InterPro" id="IPR006043">
    <property type="entry name" value="NCS2"/>
</dbReference>
<comment type="similarity">
    <text evidence="2 8">Belongs to the nucleobase:cation symporter-2 (NCS2) (TC 2.A.40) family. Azg-like subfamily.</text>
</comment>
<protein>
    <submittedName>
        <fullName evidence="10">NCS2 family permease</fullName>
    </submittedName>
</protein>
<dbReference type="InterPro" id="IPR045018">
    <property type="entry name" value="Azg-like"/>
</dbReference>
<dbReference type="Pfam" id="PF00860">
    <property type="entry name" value="Xan_ur_permease"/>
    <property type="match status" value="1"/>
</dbReference>
<keyword evidence="4 8" id="KW-1003">Cell membrane</keyword>
<dbReference type="FunCoup" id="A0A5R8QE29">
    <property type="interactions" value="205"/>
</dbReference>
<evidence type="ECO:0000313" key="10">
    <source>
        <dbReference type="EMBL" id="TLG75280.1"/>
    </source>
</evidence>
<feature type="transmembrane region" description="Helical" evidence="9">
    <location>
        <begin position="131"/>
        <end position="148"/>
    </location>
</feature>
<evidence type="ECO:0000256" key="9">
    <source>
        <dbReference type="SAM" id="Phobius"/>
    </source>
</evidence>
<dbReference type="GO" id="GO:0005345">
    <property type="term" value="F:purine nucleobase transmembrane transporter activity"/>
    <property type="evidence" value="ECO:0007669"/>
    <property type="project" value="TreeGrafter"/>
</dbReference>
<gene>
    <name evidence="10" type="ORF">FEZ08_04330</name>
</gene>
<evidence type="ECO:0000256" key="8">
    <source>
        <dbReference type="PIRNR" id="PIRNR005353"/>
    </source>
</evidence>
<name>A0A5R8QE29_9FIRM</name>
<feature type="transmembrane region" description="Helical" evidence="9">
    <location>
        <begin position="101"/>
        <end position="119"/>
    </location>
</feature>
<evidence type="ECO:0000256" key="4">
    <source>
        <dbReference type="ARBA" id="ARBA00022475"/>
    </source>
</evidence>
<feature type="transmembrane region" description="Helical" evidence="9">
    <location>
        <begin position="418"/>
        <end position="439"/>
    </location>
</feature>
<feature type="transmembrane region" description="Helical" evidence="9">
    <location>
        <begin position="348"/>
        <end position="365"/>
    </location>
</feature>
<keyword evidence="5 8" id="KW-0812">Transmembrane</keyword>
<dbReference type="PIRSF" id="PIRSF005353">
    <property type="entry name" value="PbuG"/>
    <property type="match status" value="1"/>
</dbReference>